<evidence type="ECO:0000256" key="2">
    <source>
        <dbReference type="SAM" id="SignalP"/>
    </source>
</evidence>
<evidence type="ECO:0000313" key="5">
    <source>
        <dbReference type="Proteomes" id="UP000663879"/>
    </source>
</evidence>
<dbReference type="PROSITE" id="PS50948">
    <property type="entry name" value="PAN"/>
    <property type="match status" value="1"/>
</dbReference>
<dbReference type="AlphaFoldDB" id="A0A813M520"/>
<dbReference type="InterPro" id="IPR003609">
    <property type="entry name" value="Pan_app"/>
</dbReference>
<dbReference type="Gene3D" id="3.50.4.10">
    <property type="entry name" value="Hepatocyte Growth Factor"/>
    <property type="match status" value="3"/>
</dbReference>
<accession>A0A813M520</accession>
<dbReference type="EMBL" id="CAJNOC010000045">
    <property type="protein sequence ID" value="CAF0709531.1"/>
    <property type="molecule type" value="Genomic_DNA"/>
</dbReference>
<organism evidence="4 5">
    <name type="scientific">Brachionus calyciflorus</name>
    <dbReference type="NCBI Taxonomy" id="104777"/>
    <lineage>
        <taxon>Eukaryota</taxon>
        <taxon>Metazoa</taxon>
        <taxon>Spiralia</taxon>
        <taxon>Gnathifera</taxon>
        <taxon>Rotifera</taxon>
        <taxon>Eurotatoria</taxon>
        <taxon>Monogononta</taxon>
        <taxon>Pseudotrocha</taxon>
        <taxon>Ploima</taxon>
        <taxon>Brachionidae</taxon>
        <taxon>Brachionus</taxon>
    </lineage>
</organism>
<evidence type="ECO:0000259" key="3">
    <source>
        <dbReference type="PROSITE" id="PS50948"/>
    </source>
</evidence>
<name>A0A813M520_9BILA</name>
<evidence type="ECO:0000256" key="1">
    <source>
        <dbReference type="SAM" id="Phobius"/>
    </source>
</evidence>
<feature type="domain" description="Apple" evidence="3">
    <location>
        <begin position="876"/>
        <end position="965"/>
    </location>
</feature>
<sequence>MNFNKLSVIFTLVIFFENKYTTAADTPFCLKSDIKPIADPNTLPKLPSEFQTRVQATFKDVDKTVEFLLAYDYYDQKAEIITQEDIIHEQRIFYYDKNEYFLISNRRQCEVKKINETVDEFNFFGLVIDKDGLFNMKTANDLLHFNNDFPHKYVGREEYRGIPVDHYQSCQDWAEFKANVLIDFYFSVSDFQQSVGFPDLNIQVPVASVIKGYVDMTKRGGRSYLIENTYEFFEFRPFVEKKSDFYVQPDGIYCKNQIVKGDMPEIPKSFSFTEEILVNSLKMGTTRKVYYSYDSKLIRYDTYALKNYRENAPIKIIHDFNSGVGYIIDKFIGNCTAIPLENDLDTITLEGSGGLGVAMRDPNQFFFIDNTYFYAGQRLERGITCDVYVSNRTDFESPLTDRQPSFWVFEIYFMAIGQVMESSDAEFPGAPIAIKITSSEGKIKYVMNIFDFDPVEQPNTIFDVSQCYQGKGKTEFALSFKYPEDVDALLFKSLYRRFVPKKFYEQMFSALSSYNFSPLRIIPPTLVASTNGFLIYTGLTNFAPPINHFRKLVSVRVNIANAVNKLQSSNPDNCAYECLKDSALNNNFYRCLSFDICKNTDTQVDYPTFTCAFYNSSFVTDQSLVVENEPLCDHYSKTVISIDSVSKEDAFRVVEDAILKKLFNINFENGDSFITFSADDIYTATVDAATDSTGKPPQGSTSFFKQFRLFAESYDFNIEKINQEKSIQIRERKGLSIDECARLCMLELAFRCEAVTYEPILKECKWSSMISEFFSDIDKNIYVEKKEGFFVYTREALYSYTEFPFTIASGTDLVEVKVRNENECAYKCNNEKNFKCRSFNLCDFSAEDDFKYRCLLSNSHTHDTEKDPNFIYSPICKHFSRIIIDDFKLASGYQLNVNPTVKYLNVSVERCAVICSYTEAFVCRSFDYFIDTNTCFLYKENVKDKIHINVELKPNEICNHYSREYFVENGINIEPQEIRINENRFGTGIIIFVVVLCLIIGLLIGNIVVWFGIKLIRKKADLPVISFSNPNSKF</sequence>
<feature type="transmembrane region" description="Helical" evidence="1">
    <location>
        <begin position="989"/>
        <end position="1013"/>
    </location>
</feature>
<keyword evidence="5" id="KW-1185">Reference proteome</keyword>
<evidence type="ECO:0000313" key="4">
    <source>
        <dbReference type="EMBL" id="CAF0709531.1"/>
    </source>
</evidence>
<dbReference type="SMART" id="SM00473">
    <property type="entry name" value="PAN_AP"/>
    <property type="match status" value="3"/>
</dbReference>
<protein>
    <recommendedName>
        <fullName evidence="3">Apple domain-containing protein</fullName>
    </recommendedName>
</protein>
<dbReference type="OrthoDB" id="5983572at2759"/>
<keyword evidence="2" id="KW-0732">Signal</keyword>
<reference evidence="4" key="1">
    <citation type="submission" date="2021-02" db="EMBL/GenBank/DDBJ databases">
        <authorList>
            <person name="Nowell W R."/>
        </authorList>
    </citation>
    <scope>NUCLEOTIDE SEQUENCE</scope>
    <source>
        <strain evidence="4">Ploen Becks lab</strain>
    </source>
</reference>
<dbReference type="Pfam" id="PF25898">
    <property type="entry name" value="LolA_2nd_metazoa"/>
    <property type="match status" value="2"/>
</dbReference>
<dbReference type="Proteomes" id="UP000663879">
    <property type="component" value="Unassembled WGS sequence"/>
</dbReference>
<gene>
    <name evidence="4" type="ORF">OXX778_LOCUS814</name>
</gene>
<comment type="caution">
    <text evidence="4">The sequence shown here is derived from an EMBL/GenBank/DDBJ whole genome shotgun (WGS) entry which is preliminary data.</text>
</comment>
<proteinExistence type="predicted"/>
<feature type="chain" id="PRO_5032593597" description="Apple domain-containing protein" evidence="2">
    <location>
        <begin position="24"/>
        <end position="1034"/>
    </location>
</feature>
<feature type="signal peptide" evidence="2">
    <location>
        <begin position="1"/>
        <end position="23"/>
    </location>
</feature>
<dbReference type="Pfam" id="PF00024">
    <property type="entry name" value="PAN_1"/>
    <property type="match status" value="1"/>
</dbReference>
<dbReference type="SUPFAM" id="SSF57414">
    <property type="entry name" value="Hairpin loop containing domain-like"/>
    <property type="match status" value="2"/>
</dbReference>
<keyword evidence="1" id="KW-1133">Transmembrane helix</keyword>
<dbReference type="PANTHER" id="PTHR36902:SF1">
    <property type="entry name" value="ENRICHED IN SURFACE-LABELED PROTEOME PROTEIN 9"/>
    <property type="match status" value="1"/>
</dbReference>
<keyword evidence="1" id="KW-0812">Transmembrane</keyword>
<dbReference type="PANTHER" id="PTHR36902">
    <property type="entry name" value="ENRICHED IN SURFACE-LABELED PROTEOME PROTEIN 9"/>
    <property type="match status" value="1"/>
</dbReference>
<dbReference type="InterPro" id="IPR058831">
    <property type="entry name" value="LolA-like_dom_2nd"/>
</dbReference>
<keyword evidence="1" id="KW-0472">Membrane</keyword>